<reference evidence="3" key="1">
    <citation type="journal article" date="2011" name="Science">
        <title>The plant cell wall-decomposing machinery underlies the functional diversity of forest fungi.</title>
        <authorList>
            <person name="Eastwood D.C."/>
            <person name="Floudas D."/>
            <person name="Binder M."/>
            <person name="Majcherczyk A."/>
            <person name="Schneider P."/>
            <person name="Aerts A."/>
            <person name="Asiegbu F.O."/>
            <person name="Baker S.E."/>
            <person name="Barry K."/>
            <person name="Bendiksby M."/>
            <person name="Blumentritt M."/>
            <person name="Coutinho P.M."/>
            <person name="Cullen D."/>
            <person name="de Vries R.P."/>
            <person name="Gathman A."/>
            <person name="Goodell B."/>
            <person name="Henrissat B."/>
            <person name="Ihrmark K."/>
            <person name="Kauserud H."/>
            <person name="Kohler A."/>
            <person name="LaButti K."/>
            <person name="Lapidus A."/>
            <person name="Lavin J.L."/>
            <person name="Lee Y.-H."/>
            <person name="Lindquist E."/>
            <person name="Lilly W."/>
            <person name="Lucas S."/>
            <person name="Morin E."/>
            <person name="Murat C."/>
            <person name="Oguiza J.A."/>
            <person name="Park J."/>
            <person name="Pisabarro A.G."/>
            <person name="Riley R."/>
            <person name="Rosling A."/>
            <person name="Salamov A."/>
            <person name="Schmidt O."/>
            <person name="Schmutz J."/>
            <person name="Skrede I."/>
            <person name="Stenlid J."/>
            <person name="Wiebenga A."/>
            <person name="Xie X."/>
            <person name="Kuees U."/>
            <person name="Hibbett D.S."/>
            <person name="Hoffmeister D."/>
            <person name="Hoegberg N."/>
            <person name="Martin F."/>
            <person name="Grigoriev I.V."/>
            <person name="Watkinson S.C."/>
        </authorList>
    </citation>
    <scope>NUCLEOTIDE SEQUENCE [LARGE SCALE GENOMIC DNA]</scope>
    <source>
        <strain evidence="3">strain S7.3</strain>
    </source>
</reference>
<keyword evidence="3" id="KW-1185">Reference proteome</keyword>
<dbReference type="STRING" id="936435.F8PQ46"/>
<dbReference type="InParanoid" id="F8PQ46"/>
<dbReference type="Gene3D" id="3.30.200.20">
    <property type="entry name" value="Phosphorylase Kinase, domain 1"/>
    <property type="match status" value="1"/>
</dbReference>
<organism evidence="3">
    <name type="scientific">Serpula lacrymans var. lacrymans (strain S7.3)</name>
    <name type="common">Dry rot fungus</name>
    <dbReference type="NCBI Taxonomy" id="936435"/>
    <lineage>
        <taxon>Eukaryota</taxon>
        <taxon>Fungi</taxon>
        <taxon>Dikarya</taxon>
        <taxon>Basidiomycota</taxon>
        <taxon>Agaricomycotina</taxon>
        <taxon>Agaricomycetes</taxon>
        <taxon>Agaricomycetidae</taxon>
        <taxon>Boletales</taxon>
        <taxon>Coniophorineae</taxon>
        <taxon>Serpulaceae</taxon>
        <taxon>Serpula</taxon>
    </lineage>
</organism>
<gene>
    <name evidence="2" type="ORF">SERLA73DRAFT_103333</name>
</gene>
<dbReference type="HOGENOM" id="CLU_044121_2_1_1"/>
<name>F8PQ46_SERL3</name>
<dbReference type="PANTHER" id="PTHR44167:SF24">
    <property type="entry name" value="SERINE_THREONINE-PROTEIN KINASE CHK2"/>
    <property type="match status" value="1"/>
</dbReference>
<dbReference type="Pfam" id="PF00069">
    <property type="entry name" value="Pkinase"/>
    <property type="match status" value="1"/>
</dbReference>
<feature type="domain" description="Protein kinase" evidence="1">
    <location>
        <begin position="61"/>
        <end position="248"/>
    </location>
</feature>
<protein>
    <recommendedName>
        <fullName evidence="1">Protein kinase domain-containing protein</fullName>
    </recommendedName>
</protein>
<dbReference type="Gene3D" id="1.10.510.10">
    <property type="entry name" value="Transferase(Phosphotransferase) domain 1"/>
    <property type="match status" value="1"/>
</dbReference>
<evidence type="ECO:0000313" key="3">
    <source>
        <dbReference type="Proteomes" id="UP000008063"/>
    </source>
</evidence>
<accession>F8PQ46</accession>
<dbReference type="PROSITE" id="PS50011">
    <property type="entry name" value="PROTEIN_KINASE_DOM"/>
    <property type="match status" value="1"/>
</dbReference>
<dbReference type="InterPro" id="IPR011009">
    <property type="entry name" value="Kinase-like_dom_sf"/>
</dbReference>
<dbReference type="InterPro" id="IPR000719">
    <property type="entry name" value="Prot_kinase_dom"/>
</dbReference>
<dbReference type="SUPFAM" id="SSF56112">
    <property type="entry name" value="Protein kinase-like (PK-like)"/>
    <property type="match status" value="1"/>
</dbReference>
<dbReference type="GO" id="GO:0005634">
    <property type="term" value="C:nucleus"/>
    <property type="evidence" value="ECO:0007669"/>
    <property type="project" value="TreeGrafter"/>
</dbReference>
<dbReference type="OrthoDB" id="5987198at2759"/>
<proteinExistence type="predicted"/>
<dbReference type="EMBL" id="GL945477">
    <property type="protein sequence ID" value="EGO01511.1"/>
    <property type="molecule type" value="Genomic_DNA"/>
</dbReference>
<dbReference type="OMA" id="XSIINIA"/>
<dbReference type="AlphaFoldDB" id="F8PQ46"/>
<dbReference type="PANTHER" id="PTHR44167">
    <property type="entry name" value="OVARIAN-SPECIFIC SERINE/THREONINE-PROTEIN KINASE LOK-RELATED"/>
    <property type="match status" value="1"/>
</dbReference>
<dbReference type="GO" id="GO:0004674">
    <property type="term" value="F:protein serine/threonine kinase activity"/>
    <property type="evidence" value="ECO:0007669"/>
    <property type="project" value="TreeGrafter"/>
</dbReference>
<sequence>MKGDDPTPNPSQPLGAGAEVLADYELWWCNHFQWLKDIGYLLRPRYAPGWVPSWRSSKKIWYRCEDAQIPWYGHILDATRIDDGAFVALKVVSKSRHPFEVEIASYFSSESIANDPANHCIPIYEVTQVPDDQDKVIMIMPLLGMHGDPSFDTFGEAVECFRQLFEGLRFMHNHHVAHRDCMTLNIMMDPKRLYIDAFHPFQPTMRRDFKGLARHFSRTQRPPKYFFIDFGISCRYDPADEEPTEDPI</sequence>
<dbReference type="GO" id="GO:0005524">
    <property type="term" value="F:ATP binding"/>
    <property type="evidence" value="ECO:0007669"/>
    <property type="project" value="InterPro"/>
</dbReference>
<evidence type="ECO:0000259" key="1">
    <source>
        <dbReference type="PROSITE" id="PS50011"/>
    </source>
</evidence>
<dbReference type="GO" id="GO:0044773">
    <property type="term" value="P:mitotic DNA damage checkpoint signaling"/>
    <property type="evidence" value="ECO:0007669"/>
    <property type="project" value="TreeGrafter"/>
</dbReference>
<evidence type="ECO:0000313" key="2">
    <source>
        <dbReference type="EMBL" id="EGO01511.1"/>
    </source>
</evidence>
<dbReference type="Proteomes" id="UP000008063">
    <property type="component" value="Unassembled WGS sequence"/>
</dbReference>